<proteinExistence type="predicted"/>
<keyword evidence="3" id="KW-1185">Reference proteome</keyword>
<feature type="domain" description="Knr4/Smi1-like" evidence="1">
    <location>
        <begin position="166"/>
        <end position="291"/>
    </location>
</feature>
<dbReference type="InterPro" id="IPR018958">
    <property type="entry name" value="Knr4/Smi1-like_dom"/>
</dbReference>
<evidence type="ECO:0000313" key="2">
    <source>
        <dbReference type="EMBL" id="MQY10240.1"/>
    </source>
</evidence>
<evidence type="ECO:0000259" key="1">
    <source>
        <dbReference type="SMART" id="SM00860"/>
    </source>
</evidence>
<reference evidence="2 3" key="1">
    <citation type="submission" date="2019-10" db="EMBL/GenBank/DDBJ databases">
        <title>Streptomyces smaragdinus sp. nov. and Streptomyces fabii sp. nov., isolated from the gut of fungus growing-termite Macrotermes natalensis.</title>
        <authorList>
            <person name="Schwitalla J."/>
            <person name="Benndorf R."/>
            <person name="Martin K."/>
            <person name="De Beer W."/>
            <person name="Kaster A.-K."/>
            <person name="Vollmers J."/>
            <person name="Poulsen M."/>
            <person name="Beemelmanns C."/>
        </authorList>
    </citation>
    <scope>NUCLEOTIDE SEQUENCE [LARGE SCALE GENOMIC DNA]</scope>
    <source>
        <strain evidence="2 3">RB5</strain>
    </source>
</reference>
<protein>
    <recommendedName>
        <fullName evidence="1">Knr4/Smi1-like domain-containing protein</fullName>
    </recommendedName>
</protein>
<dbReference type="SUPFAM" id="SSF160631">
    <property type="entry name" value="SMI1/KNR4-like"/>
    <property type="match status" value="1"/>
</dbReference>
<sequence>MSGMDTVAFWDLIDTCGPAGDDYGARLARKLISHLSQGPVEDIVAFAEQLSEVMANLGRAPLRHDLDGGDFLFQRAAVVAAGRVEYERVIEDPARLADFKERMSGHLLLVPDRAYQQFTGHEWRRGHRYSYEYYYCEAGDLPPEASDDDIIAAVRERVAGRDLPPPASEADVAAFERRVGHPMPTLLRRLYLEVANGGFGIWECVSLTSVDDRWFSDVEDLTVAYEAFQTLSDDPDHEPVPKGAVPLMDRGCNMWTVLDFGTPQGRIWDWDPHDCCAFTPTTLAFADWIRGWLEGWIVPGSYRELRVHPASCPKAGQAMSPEEYREREVFRYEP</sequence>
<dbReference type="SMART" id="SM00860">
    <property type="entry name" value="SMI1_KNR4"/>
    <property type="match status" value="1"/>
</dbReference>
<accession>A0A7K0C9V7</accession>
<dbReference type="Pfam" id="PF09346">
    <property type="entry name" value="SMI1_KNR4"/>
    <property type="match status" value="1"/>
</dbReference>
<comment type="caution">
    <text evidence="2">The sequence shown here is derived from an EMBL/GenBank/DDBJ whole genome shotgun (WGS) entry which is preliminary data.</text>
</comment>
<dbReference type="Proteomes" id="UP000466345">
    <property type="component" value="Unassembled WGS sequence"/>
</dbReference>
<dbReference type="EMBL" id="WEGJ01000001">
    <property type="protein sequence ID" value="MQY10240.1"/>
    <property type="molecule type" value="Genomic_DNA"/>
</dbReference>
<organism evidence="2 3">
    <name type="scientific">Streptomyces smaragdinus</name>
    <dbReference type="NCBI Taxonomy" id="2585196"/>
    <lineage>
        <taxon>Bacteria</taxon>
        <taxon>Bacillati</taxon>
        <taxon>Actinomycetota</taxon>
        <taxon>Actinomycetes</taxon>
        <taxon>Kitasatosporales</taxon>
        <taxon>Streptomycetaceae</taxon>
        <taxon>Streptomyces</taxon>
    </lineage>
</organism>
<name>A0A7K0C9V7_9ACTN</name>
<dbReference type="AlphaFoldDB" id="A0A7K0C9V7"/>
<dbReference type="Pfam" id="PF14024">
    <property type="entry name" value="DUF4240"/>
    <property type="match status" value="1"/>
</dbReference>
<dbReference type="InterPro" id="IPR037883">
    <property type="entry name" value="Knr4/Smi1-like_sf"/>
</dbReference>
<dbReference type="Gene3D" id="3.40.1580.10">
    <property type="entry name" value="SMI1/KNR4-like"/>
    <property type="match status" value="1"/>
</dbReference>
<evidence type="ECO:0000313" key="3">
    <source>
        <dbReference type="Proteomes" id="UP000466345"/>
    </source>
</evidence>
<gene>
    <name evidence="2" type="ORF">SRB5_03470</name>
</gene>
<dbReference type="InterPro" id="IPR025334">
    <property type="entry name" value="DUF4240"/>
</dbReference>